<evidence type="ECO:0000256" key="5">
    <source>
        <dbReference type="HAMAP-Rule" id="MF_00376"/>
    </source>
</evidence>
<reference evidence="7 8" key="1">
    <citation type="submission" date="2021-03" db="EMBL/GenBank/DDBJ databases">
        <title>novel species isolated from a fishpond in China.</title>
        <authorList>
            <person name="Lu H."/>
            <person name="Cai Z."/>
        </authorList>
    </citation>
    <scope>NUCLEOTIDE SEQUENCE [LARGE SCALE GENOMIC DNA]</scope>
    <source>
        <strain evidence="7 8">H41</strain>
    </source>
</reference>
<sequence length="212" mass="23563">MSKSRPLRIGITGGIGSGKSTVGRIFHILGIPIYSADDRAKWLMANDAALKGQISATFGLESYLEDGSLNRAFLAEKVFSDPEKVKQINALVHPAVGRDFHGWAENQNAPYVLKEAALLFETGSYRELDKIINVSSPLKIRIARILMRDPHRSESQVNHIIDQQMPDEEKNEKADFVIKNSDNKLLIPQVLEIHRTLSAAAELARQKHPSDG</sequence>
<name>A0ABS3BX76_9BACT</name>
<keyword evidence="5 7" id="KW-0808">Transferase</keyword>
<dbReference type="HAMAP" id="MF_00376">
    <property type="entry name" value="Dephospho_CoA_kinase"/>
    <property type="match status" value="1"/>
</dbReference>
<comment type="subcellular location">
    <subcellularLocation>
        <location evidence="5">Cytoplasm</location>
    </subcellularLocation>
</comment>
<comment type="pathway">
    <text evidence="5">Cofactor biosynthesis; coenzyme A biosynthesis; CoA from (R)-pantothenate: step 5/5.</text>
</comment>
<dbReference type="Pfam" id="PF01121">
    <property type="entry name" value="CoaE"/>
    <property type="match status" value="1"/>
</dbReference>
<dbReference type="CDD" id="cd02022">
    <property type="entry name" value="DPCK"/>
    <property type="match status" value="1"/>
</dbReference>
<proteinExistence type="inferred from homology"/>
<gene>
    <name evidence="5" type="primary">coaE</name>
    <name evidence="7" type="ORF">J0A68_00810</name>
</gene>
<dbReference type="Gene3D" id="3.40.50.300">
    <property type="entry name" value="P-loop containing nucleotide triphosphate hydrolases"/>
    <property type="match status" value="1"/>
</dbReference>
<dbReference type="InterPro" id="IPR001977">
    <property type="entry name" value="Depp_CoAkinase"/>
</dbReference>
<evidence type="ECO:0000256" key="2">
    <source>
        <dbReference type="ARBA" id="ARBA00022741"/>
    </source>
</evidence>
<evidence type="ECO:0000256" key="1">
    <source>
        <dbReference type="ARBA" id="ARBA00009018"/>
    </source>
</evidence>
<dbReference type="InterPro" id="IPR027417">
    <property type="entry name" value="P-loop_NTPase"/>
</dbReference>
<keyword evidence="2 5" id="KW-0547">Nucleotide-binding</keyword>
<dbReference type="GO" id="GO:0004140">
    <property type="term" value="F:dephospho-CoA kinase activity"/>
    <property type="evidence" value="ECO:0007669"/>
    <property type="project" value="UniProtKB-EC"/>
</dbReference>
<evidence type="ECO:0000313" key="7">
    <source>
        <dbReference type="EMBL" id="MBN7809473.1"/>
    </source>
</evidence>
<evidence type="ECO:0000256" key="4">
    <source>
        <dbReference type="ARBA" id="ARBA00022993"/>
    </source>
</evidence>
<dbReference type="PANTHER" id="PTHR10695:SF46">
    <property type="entry name" value="BIFUNCTIONAL COENZYME A SYNTHASE-RELATED"/>
    <property type="match status" value="1"/>
</dbReference>
<comment type="catalytic activity">
    <reaction evidence="5">
        <text>3'-dephospho-CoA + ATP = ADP + CoA + H(+)</text>
        <dbReference type="Rhea" id="RHEA:18245"/>
        <dbReference type="ChEBI" id="CHEBI:15378"/>
        <dbReference type="ChEBI" id="CHEBI:30616"/>
        <dbReference type="ChEBI" id="CHEBI:57287"/>
        <dbReference type="ChEBI" id="CHEBI:57328"/>
        <dbReference type="ChEBI" id="CHEBI:456216"/>
        <dbReference type="EC" id="2.7.1.24"/>
    </reaction>
</comment>
<evidence type="ECO:0000256" key="6">
    <source>
        <dbReference type="NCBIfam" id="TIGR00152"/>
    </source>
</evidence>
<keyword evidence="8" id="KW-1185">Reference proteome</keyword>
<comment type="function">
    <text evidence="5">Catalyzes the phosphorylation of the 3'-hydroxyl group of dephosphocoenzyme A to form coenzyme A.</text>
</comment>
<dbReference type="EMBL" id="JAFKCT010000001">
    <property type="protein sequence ID" value="MBN7809473.1"/>
    <property type="molecule type" value="Genomic_DNA"/>
</dbReference>
<protein>
    <recommendedName>
        <fullName evidence="5 6">Dephospho-CoA kinase</fullName>
        <ecNumber evidence="5 6">2.7.1.24</ecNumber>
    </recommendedName>
    <alternativeName>
        <fullName evidence="5">Dephosphocoenzyme A kinase</fullName>
    </alternativeName>
</protein>
<accession>A0ABS3BX76</accession>
<dbReference type="PANTHER" id="PTHR10695">
    <property type="entry name" value="DEPHOSPHO-COA KINASE-RELATED"/>
    <property type="match status" value="1"/>
</dbReference>
<feature type="binding site" evidence="5">
    <location>
        <begin position="16"/>
        <end position="21"/>
    </location>
    <ligand>
        <name>ATP</name>
        <dbReference type="ChEBI" id="CHEBI:30616"/>
    </ligand>
</feature>
<keyword evidence="3 5" id="KW-0067">ATP-binding</keyword>
<keyword evidence="5 7" id="KW-0418">Kinase</keyword>
<dbReference type="NCBIfam" id="TIGR00152">
    <property type="entry name" value="dephospho-CoA kinase"/>
    <property type="match status" value="1"/>
</dbReference>
<evidence type="ECO:0000256" key="3">
    <source>
        <dbReference type="ARBA" id="ARBA00022840"/>
    </source>
</evidence>
<dbReference type="Proteomes" id="UP000664317">
    <property type="component" value="Unassembled WGS sequence"/>
</dbReference>
<dbReference type="RefSeq" id="WP_206576278.1">
    <property type="nucleotide sequence ID" value="NZ_JAFKCT010000001.1"/>
</dbReference>
<comment type="caution">
    <text evidence="7">The sequence shown here is derived from an EMBL/GenBank/DDBJ whole genome shotgun (WGS) entry which is preliminary data.</text>
</comment>
<organism evidence="7 8">
    <name type="scientific">Algoriphagus oliviformis</name>
    <dbReference type="NCBI Taxonomy" id="2811231"/>
    <lineage>
        <taxon>Bacteria</taxon>
        <taxon>Pseudomonadati</taxon>
        <taxon>Bacteroidota</taxon>
        <taxon>Cytophagia</taxon>
        <taxon>Cytophagales</taxon>
        <taxon>Cyclobacteriaceae</taxon>
        <taxon>Algoriphagus</taxon>
    </lineage>
</organism>
<dbReference type="SUPFAM" id="SSF52540">
    <property type="entry name" value="P-loop containing nucleoside triphosphate hydrolases"/>
    <property type="match status" value="1"/>
</dbReference>
<keyword evidence="5" id="KW-0963">Cytoplasm</keyword>
<comment type="similarity">
    <text evidence="1 5">Belongs to the CoaE family.</text>
</comment>
<evidence type="ECO:0000313" key="8">
    <source>
        <dbReference type="Proteomes" id="UP000664317"/>
    </source>
</evidence>
<dbReference type="EC" id="2.7.1.24" evidence="5 6"/>
<dbReference type="PROSITE" id="PS51219">
    <property type="entry name" value="DPCK"/>
    <property type="match status" value="1"/>
</dbReference>
<keyword evidence="4 5" id="KW-0173">Coenzyme A biosynthesis</keyword>